<dbReference type="InterPro" id="IPR024074">
    <property type="entry name" value="AS_cat/multimer_dom_body"/>
</dbReference>
<dbReference type="InterPro" id="IPR014729">
    <property type="entry name" value="Rossmann-like_a/b/a_fold"/>
</dbReference>
<dbReference type="Gene3D" id="1.20.5.470">
    <property type="entry name" value="Single helix bin"/>
    <property type="match status" value="1"/>
</dbReference>
<dbReference type="NCBIfam" id="NF001770">
    <property type="entry name" value="PRK00509.1"/>
    <property type="match status" value="1"/>
</dbReference>
<evidence type="ECO:0000256" key="6">
    <source>
        <dbReference type="ARBA" id="ARBA00022679"/>
    </source>
</evidence>
<feature type="domain" description="Arginosuccinate synthase-like N-terminal" evidence="9">
    <location>
        <begin position="216"/>
        <end position="364"/>
    </location>
</feature>
<comment type="pathway">
    <text evidence="1">Amino-acid biosynthesis; L-arginine biosynthesis; L-arginine from L-ornithine and carbamoyl phosphate: step 2/3.</text>
</comment>
<dbReference type="InterPro" id="IPR006130">
    <property type="entry name" value="Asp/Orn_carbamoylTrfase"/>
</dbReference>
<keyword evidence="13" id="KW-1185">Reference proteome</keyword>
<dbReference type="SUPFAM" id="SSF53671">
    <property type="entry name" value="Aspartate/ornithine carbamoyltransferase"/>
    <property type="match status" value="1"/>
</dbReference>
<dbReference type="Gene3D" id="3.40.50.1370">
    <property type="entry name" value="Aspartate/ornithine carbamoyltransferase"/>
    <property type="match status" value="2"/>
</dbReference>
<evidence type="ECO:0000259" key="10">
    <source>
        <dbReference type="Pfam" id="PF02729"/>
    </source>
</evidence>
<dbReference type="InterPro" id="IPR048268">
    <property type="entry name" value="Arginosuc_syn_C"/>
</dbReference>
<dbReference type="NCBIfam" id="TIGR00032">
    <property type="entry name" value="argG"/>
    <property type="match status" value="1"/>
</dbReference>
<feature type="domain" description="Arginosuccinate synthase C-terminal" evidence="11">
    <location>
        <begin position="376"/>
        <end position="594"/>
    </location>
</feature>
<evidence type="ECO:0000256" key="7">
    <source>
        <dbReference type="ARBA" id="ARBA00022741"/>
    </source>
</evidence>
<dbReference type="EC" id="6.3.4.5" evidence="2"/>
<dbReference type="InterPro" id="IPR006132">
    <property type="entry name" value="Asp/Orn_carbamoyltranf_P-bd"/>
</dbReference>
<dbReference type="EMBL" id="JAAAIM010000008">
    <property type="protein sequence ID" value="KAG0298474.1"/>
    <property type="molecule type" value="Genomic_DNA"/>
</dbReference>
<sequence length="603" mass="68079">MNTKDTQLGRGEPIEDAAQVISRMVDIIMIRTFGQDILQRFADHSRVPVINGLTNEYHPCQVLADIFTYCEQRESISGKTVAWIGDANNMAYTWAEAAQILGFKLRISAPPGYRLERARLSAENLPWIEEYDDPFAACEGADLVTTDVWTSMGFEAENEARRQAFAQWCVNAAMMAQAHPEALFMHCLPAHRGEEVTAEVIDGPQSVVWEEAENRLHWLQDNYDAEVITFTADIGQGEELEPARKKAIQLGIKPENIFIDDLREEFVRDFVFPMFRCNTVYEGEYLLGTSIARPLIAKRQIEIARQTGAQAVSHGATGKGNDQVRFELGYYALEPNIKVIAPWREWDLLSREKLLAYAQQAGIPIEMKHKQGGAPYSMDANLLHISYEGRHLEDPKAQAEADMWRWTVAPEQAPEQPCYLELEYEQGDPIALNGQRLTPAQMLAELNRIGGEHGVGRLDLVENRYVGMKARGCYETPGGTILLKGHRGIESITLDREVAHLKDDLMARYAALIYNGYWWSPERQALQVLINHTQQNVNGWVRIKLYKGSASVVARDSKQTLFDQTIATFDDDGGAYDQADAGGFIKLNALRMRIAENARRRRS</sequence>
<organism evidence="12 13">
    <name type="scientific">Linnemannia gamsii</name>
    <dbReference type="NCBI Taxonomy" id="64522"/>
    <lineage>
        <taxon>Eukaryota</taxon>
        <taxon>Fungi</taxon>
        <taxon>Fungi incertae sedis</taxon>
        <taxon>Mucoromycota</taxon>
        <taxon>Mortierellomycotina</taxon>
        <taxon>Mortierellomycetes</taxon>
        <taxon>Mortierellales</taxon>
        <taxon>Mortierellaceae</taxon>
        <taxon>Linnemannia</taxon>
    </lineage>
</organism>
<keyword evidence="5" id="KW-0028">Amino-acid biosynthesis</keyword>
<evidence type="ECO:0000256" key="4">
    <source>
        <dbReference type="ARBA" id="ARBA00022598"/>
    </source>
</evidence>
<reference evidence="12 13" key="1">
    <citation type="journal article" date="2020" name="Fungal Divers.">
        <title>Resolving the Mortierellaceae phylogeny through synthesis of multi-gene phylogenetics and phylogenomics.</title>
        <authorList>
            <person name="Vandepol N."/>
            <person name="Liber J."/>
            <person name="Desiro A."/>
            <person name="Na H."/>
            <person name="Kennedy M."/>
            <person name="Barry K."/>
            <person name="Grigoriev I.V."/>
            <person name="Miller A.N."/>
            <person name="O'Donnell K."/>
            <person name="Stajich J.E."/>
            <person name="Bonito G."/>
        </authorList>
    </citation>
    <scope>NUCLEOTIDE SEQUENCE [LARGE SCALE GENOMIC DNA]</scope>
    <source>
        <strain evidence="12 13">AD045</strain>
    </source>
</reference>
<dbReference type="Gene3D" id="3.90.1260.10">
    <property type="entry name" value="Argininosuccinate synthetase, chain A, domain 2"/>
    <property type="match status" value="1"/>
</dbReference>
<evidence type="ECO:0000256" key="3">
    <source>
        <dbReference type="ARBA" id="ARBA00022571"/>
    </source>
</evidence>
<dbReference type="Pfam" id="PF00764">
    <property type="entry name" value="Arginosuc_synth"/>
    <property type="match status" value="1"/>
</dbReference>
<dbReference type="CDD" id="cd01999">
    <property type="entry name" value="ASS"/>
    <property type="match status" value="1"/>
</dbReference>
<dbReference type="InterPro" id="IPR036901">
    <property type="entry name" value="Asp/Orn_carbamoylTrfase_sf"/>
</dbReference>
<evidence type="ECO:0000256" key="2">
    <source>
        <dbReference type="ARBA" id="ARBA00012286"/>
    </source>
</evidence>
<keyword evidence="6" id="KW-0808">Transferase</keyword>
<dbReference type="PRINTS" id="PR00100">
    <property type="entry name" value="AOTCASE"/>
</dbReference>
<evidence type="ECO:0000313" key="13">
    <source>
        <dbReference type="Proteomes" id="UP001194696"/>
    </source>
</evidence>
<evidence type="ECO:0000256" key="5">
    <source>
        <dbReference type="ARBA" id="ARBA00022605"/>
    </source>
</evidence>
<dbReference type="PANTHER" id="PTHR11587:SF2">
    <property type="entry name" value="ARGININOSUCCINATE SYNTHASE"/>
    <property type="match status" value="1"/>
</dbReference>
<evidence type="ECO:0000313" key="12">
    <source>
        <dbReference type="EMBL" id="KAG0298474.1"/>
    </source>
</evidence>
<accession>A0ABQ7KIU0</accession>
<gene>
    <name evidence="12" type="ORF">BGZ96_011401</name>
</gene>
<dbReference type="Gene3D" id="3.40.50.620">
    <property type="entry name" value="HUPs"/>
    <property type="match status" value="1"/>
</dbReference>
<dbReference type="InterPro" id="IPR001518">
    <property type="entry name" value="Arginosuc_synth"/>
</dbReference>
<feature type="domain" description="Aspartate/ornithine carbamoyltransferase carbamoyl-P binding" evidence="10">
    <location>
        <begin position="3"/>
        <end position="70"/>
    </location>
</feature>
<keyword evidence="7" id="KW-0547">Nucleotide-binding</keyword>
<dbReference type="HAMAP" id="MF_00005">
    <property type="entry name" value="Arg_succ_synth_type1"/>
    <property type="match status" value="1"/>
</dbReference>
<proteinExistence type="inferred from homology"/>
<keyword evidence="8" id="KW-0067">ATP-binding</keyword>
<dbReference type="SUPFAM" id="SSF52402">
    <property type="entry name" value="Adenine nucleotide alpha hydrolases-like"/>
    <property type="match status" value="1"/>
</dbReference>
<dbReference type="Pfam" id="PF20979">
    <property type="entry name" value="Arginosuc_syn_C"/>
    <property type="match status" value="1"/>
</dbReference>
<dbReference type="NCBIfam" id="NF001986">
    <property type="entry name" value="PRK00779.1"/>
    <property type="match status" value="1"/>
</dbReference>
<comment type="caution">
    <text evidence="12">The sequence shown here is derived from an EMBL/GenBank/DDBJ whole genome shotgun (WGS) entry which is preliminary data.</text>
</comment>
<dbReference type="InterPro" id="IPR018223">
    <property type="entry name" value="Arginosuc_synth_CS"/>
</dbReference>
<name>A0ABQ7KIU0_9FUNG</name>
<evidence type="ECO:0000256" key="8">
    <source>
        <dbReference type="ARBA" id="ARBA00022840"/>
    </source>
</evidence>
<dbReference type="PROSITE" id="PS00565">
    <property type="entry name" value="ARGININOSUCCIN_SYN_2"/>
    <property type="match status" value="1"/>
</dbReference>
<keyword evidence="4" id="KW-0436">Ligase</keyword>
<dbReference type="InterPro" id="IPR002292">
    <property type="entry name" value="Orn/put_carbamltrans"/>
</dbReference>
<dbReference type="Pfam" id="PF02729">
    <property type="entry name" value="OTCace_N"/>
    <property type="match status" value="1"/>
</dbReference>
<evidence type="ECO:0000259" key="11">
    <source>
        <dbReference type="Pfam" id="PF20979"/>
    </source>
</evidence>
<protein>
    <recommendedName>
        <fullName evidence="2">argininosuccinate synthase</fullName>
        <ecNumber evidence="2">6.3.4.5</ecNumber>
    </recommendedName>
</protein>
<dbReference type="PANTHER" id="PTHR11587">
    <property type="entry name" value="ARGININOSUCCINATE SYNTHASE"/>
    <property type="match status" value="1"/>
</dbReference>
<dbReference type="InterPro" id="IPR023434">
    <property type="entry name" value="Arginosuc_synth_type_1_subfam"/>
</dbReference>
<dbReference type="SUPFAM" id="SSF69864">
    <property type="entry name" value="Argininosuccinate synthetase, C-terminal domain"/>
    <property type="match status" value="1"/>
</dbReference>
<dbReference type="InterPro" id="IPR048267">
    <property type="entry name" value="Arginosuc_syn_N"/>
</dbReference>
<evidence type="ECO:0000259" key="9">
    <source>
        <dbReference type="Pfam" id="PF00764"/>
    </source>
</evidence>
<dbReference type="PRINTS" id="PR00102">
    <property type="entry name" value="OTCASE"/>
</dbReference>
<evidence type="ECO:0000256" key="1">
    <source>
        <dbReference type="ARBA" id="ARBA00004967"/>
    </source>
</evidence>
<keyword evidence="3" id="KW-0055">Arginine biosynthesis</keyword>
<dbReference type="Proteomes" id="UP001194696">
    <property type="component" value="Unassembled WGS sequence"/>
</dbReference>